<dbReference type="GO" id="GO:0006281">
    <property type="term" value="P:DNA repair"/>
    <property type="evidence" value="ECO:0007669"/>
    <property type="project" value="TreeGrafter"/>
</dbReference>
<dbReference type="EMBL" id="MN740350">
    <property type="protein sequence ID" value="QHU01805.1"/>
    <property type="molecule type" value="Genomic_DNA"/>
</dbReference>
<dbReference type="PROSITE" id="PS51192">
    <property type="entry name" value="HELICASE_ATP_BIND_1"/>
    <property type="match status" value="1"/>
</dbReference>
<dbReference type="SMART" id="SM00487">
    <property type="entry name" value="DEXDc"/>
    <property type="match status" value="1"/>
</dbReference>
<dbReference type="InterPro" id="IPR049730">
    <property type="entry name" value="SNF2/RAD54-like_C"/>
</dbReference>
<evidence type="ECO:0000259" key="4">
    <source>
        <dbReference type="PROSITE" id="PS51192"/>
    </source>
</evidence>
<dbReference type="SMART" id="SM00490">
    <property type="entry name" value="HELICc"/>
    <property type="match status" value="1"/>
</dbReference>
<dbReference type="SUPFAM" id="SSF52540">
    <property type="entry name" value="P-loop containing nucleoside triphosphate hydrolases"/>
    <property type="match status" value="2"/>
</dbReference>
<name>A0A6C0J7T1_9ZZZZ</name>
<dbReference type="Pfam" id="PF00271">
    <property type="entry name" value="Helicase_C"/>
    <property type="match status" value="1"/>
</dbReference>
<dbReference type="InterPro" id="IPR050628">
    <property type="entry name" value="SNF2_RAD54_helicase_TF"/>
</dbReference>
<dbReference type="InterPro" id="IPR014001">
    <property type="entry name" value="Helicase_ATP-bd"/>
</dbReference>
<dbReference type="PROSITE" id="PS51194">
    <property type="entry name" value="HELICASE_CTER"/>
    <property type="match status" value="1"/>
</dbReference>
<accession>A0A6C0J7T1</accession>
<dbReference type="Gene3D" id="3.40.50.300">
    <property type="entry name" value="P-loop containing nucleotide triphosphate hydrolases"/>
    <property type="match status" value="2"/>
</dbReference>
<dbReference type="GO" id="GO:0016787">
    <property type="term" value="F:hydrolase activity"/>
    <property type="evidence" value="ECO:0007669"/>
    <property type="project" value="UniProtKB-KW"/>
</dbReference>
<organism evidence="6">
    <name type="scientific">viral metagenome</name>
    <dbReference type="NCBI Taxonomy" id="1070528"/>
    <lineage>
        <taxon>unclassified sequences</taxon>
        <taxon>metagenomes</taxon>
        <taxon>organismal metagenomes</taxon>
    </lineage>
</organism>
<dbReference type="InterPro" id="IPR027417">
    <property type="entry name" value="P-loop_NTPase"/>
</dbReference>
<dbReference type="Pfam" id="PF00176">
    <property type="entry name" value="SNF2-rel_dom"/>
    <property type="match status" value="1"/>
</dbReference>
<keyword evidence="1" id="KW-0547">Nucleotide-binding</keyword>
<dbReference type="CDD" id="cd18793">
    <property type="entry name" value="SF2_C_SNF"/>
    <property type="match status" value="1"/>
</dbReference>
<evidence type="ECO:0000256" key="2">
    <source>
        <dbReference type="ARBA" id="ARBA00022801"/>
    </source>
</evidence>
<evidence type="ECO:0000259" key="5">
    <source>
        <dbReference type="PROSITE" id="PS51194"/>
    </source>
</evidence>
<evidence type="ECO:0000256" key="3">
    <source>
        <dbReference type="ARBA" id="ARBA00022840"/>
    </source>
</evidence>
<reference evidence="6" key="1">
    <citation type="journal article" date="2020" name="Nature">
        <title>Giant virus diversity and host interactions through global metagenomics.</title>
        <authorList>
            <person name="Schulz F."/>
            <person name="Roux S."/>
            <person name="Paez-Espino D."/>
            <person name="Jungbluth S."/>
            <person name="Walsh D.A."/>
            <person name="Denef V.J."/>
            <person name="McMahon K.D."/>
            <person name="Konstantinidis K.T."/>
            <person name="Eloe-Fadrosh E.A."/>
            <person name="Kyrpides N.C."/>
            <person name="Woyke T."/>
        </authorList>
    </citation>
    <scope>NUCLEOTIDE SEQUENCE</scope>
    <source>
        <strain evidence="6">GVMAG-M-3300025880-56</strain>
    </source>
</reference>
<keyword evidence="3" id="KW-0067">ATP-binding</keyword>
<evidence type="ECO:0000313" key="6">
    <source>
        <dbReference type="EMBL" id="QHU01805.1"/>
    </source>
</evidence>
<dbReference type="GO" id="GO:0005524">
    <property type="term" value="F:ATP binding"/>
    <property type="evidence" value="ECO:0007669"/>
    <property type="project" value="UniProtKB-KW"/>
</dbReference>
<keyword evidence="2" id="KW-0378">Hydrolase</keyword>
<dbReference type="AlphaFoldDB" id="A0A6C0J7T1"/>
<feature type="domain" description="Helicase C-terminal" evidence="5">
    <location>
        <begin position="314"/>
        <end position="476"/>
    </location>
</feature>
<proteinExistence type="predicted"/>
<dbReference type="PANTHER" id="PTHR45626">
    <property type="entry name" value="TRANSCRIPTION TERMINATION FACTOR 2-RELATED"/>
    <property type="match status" value="1"/>
</dbReference>
<protein>
    <recommendedName>
        <fullName evidence="7">Helicase</fullName>
    </recommendedName>
</protein>
<evidence type="ECO:0008006" key="7">
    <source>
        <dbReference type="Google" id="ProtNLM"/>
    </source>
</evidence>
<dbReference type="GO" id="GO:0008094">
    <property type="term" value="F:ATP-dependent activity, acting on DNA"/>
    <property type="evidence" value="ECO:0007669"/>
    <property type="project" value="TreeGrafter"/>
</dbReference>
<sequence length="476" mass="55979">MTFLNKHQTKVIDFITKPQNRSIFVYHSTGSGKTLTSLMAAEKILKKDPNRNIIIITSNSTINQWKNEYMRFINPKIPNYVYFFTHNYLSTNIFELEKCRDAIVIIDEFHILRTTIMKGTIFNELGFKLYLEMLPKEDIKTLKNKKFQHDYERWNYLIILLNANNIKMKDEYKYTKKSKIVWHNYLAAKVAHKLIIMSATPFINSEKDFDNLCLFLTNKKYNDAYNCIKNINVSYYDKSEDQKYMDEHFPKIVEKLIPVRMTPEEKERYNNIETGEQVIDGWENVHESQFMVKLNQMRMAGDASFEVYFSPKIKYINNVIKTKEATKILIYTTWVINGVNVLLKSLNKNISDIYVIRGGMTPKAIMKVVDDFNKPPQSKNKIIIITSAGKEGLNLKAVNDVFILEPGWNYASENQALSRAIRYDSHINLPKAKQIVTIYRLLLEKPSIDWTLFKSYVLKKKEQDELWAQHFKKISI</sequence>
<dbReference type="PANTHER" id="PTHR45626:SF22">
    <property type="entry name" value="DNA REPAIR PROTEIN RAD5"/>
    <property type="match status" value="1"/>
</dbReference>
<feature type="domain" description="Helicase ATP-binding" evidence="4">
    <location>
        <begin position="14"/>
        <end position="219"/>
    </location>
</feature>
<dbReference type="GO" id="GO:0005634">
    <property type="term" value="C:nucleus"/>
    <property type="evidence" value="ECO:0007669"/>
    <property type="project" value="TreeGrafter"/>
</dbReference>
<evidence type="ECO:0000256" key="1">
    <source>
        <dbReference type="ARBA" id="ARBA00022741"/>
    </source>
</evidence>
<dbReference type="InterPro" id="IPR000330">
    <property type="entry name" value="SNF2_N"/>
</dbReference>
<dbReference type="InterPro" id="IPR001650">
    <property type="entry name" value="Helicase_C-like"/>
</dbReference>